<evidence type="ECO:0000259" key="1">
    <source>
        <dbReference type="Pfam" id="PF01584"/>
    </source>
</evidence>
<dbReference type="GO" id="GO:0007165">
    <property type="term" value="P:signal transduction"/>
    <property type="evidence" value="ECO:0007669"/>
    <property type="project" value="InterPro"/>
</dbReference>
<accession>A0A4Q7Z8Z5</accession>
<comment type="caution">
    <text evidence="2">The sequence shown here is derived from an EMBL/GenBank/DDBJ whole genome shotgun (WGS) entry which is preliminary data.</text>
</comment>
<dbReference type="EMBL" id="SHKX01000011">
    <property type="protein sequence ID" value="RZU46997.1"/>
    <property type="molecule type" value="Genomic_DNA"/>
</dbReference>
<reference evidence="2 3" key="1">
    <citation type="submission" date="2019-02" db="EMBL/GenBank/DDBJ databases">
        <title>Genomic Encyclopedia of Type Strains, Phase IV (KMG-IV): sequencing the most valuable type-strain genomes for metagenomic binning, comparative biology and taxonomic classification.</title>
        <authorList>
            <person name="Goeker M."/>
        </authorList>
    </citation>
    <scope>NUCLEOTIDE SEQUENCE [LARGE SCALE GENOMIC DNA]</scope>
    <source>
        <strain evidence="2 3">DSM 105135</strain>
    </source>
</reference>
<evidence type="ECO:0000313" key="3">
    <source>
        <dbReference type="Proteomes" id="UP000292423"/>
    </source>
</evidence>
<name>A0A4Q7Z8Z5_9GAMM</name>
<evidence type="ECO:0000313" key="2">
    <source>
        <dbReference type="EMBL" id="RZU46997.1"/>
    </source>
</evidence>
<proteinExistence type="predicted"/>
<sequence>MSQLGTLSQTTLLSATTGSLPGYLLPVWQKMLMVPSTTVLDFVPANHLTPIKKKKDGYLGTVEWQEKSIPVFSFETLNKGSKVPEPQTIAIFHAISIGDKVAEYGIALQAAAEQIKIKISELEDIEKAQVGPMEFMQVRFREDLAYIPDLDALEARILSLV</sequence>
<dbReference type="AlphaFoldDB" id="A0A4Q7Z8Z5"/>
<dbReference type="SUPFAM" id="SSF50341">
    <property type="entry name" value="CheW-like"/>
    <property type="match status" value="1"/>
</dbReference>
<gene>
    <name evidence="2" type="ORF">EV700_1384</name>
</gene>
<dbReference type="RefSeq" id="WP_130412112.1">
    <property type="nucleotide sequence ID" value="NZ_SHKX01000011.1"/>
</dbReference>
<dbReference type="Proteomes" id="UP000292423">
    <property type="component" value="Unassembled WGS sequence"/>
</dbReference>
<dbReference type="InterPro" id="IPR002545">
    <property type="entry name" value="CheW-lke_dom"/>
</dbReference>
<dbReference type="InterPro" id="IPR036061">
    <property type="entry name" value="CheW-like_dom_sf"/>
</dbReference>
<organism evidence="2 3">
    <name type="scientific">Fluviicoccus keumensis</name>
    <dbReference type="NCBI Taxonomy" id="1435465"/>
    <lineage>
        <taxon>Bacteria</taxon>
        <taxon>Pseudomonadati</taxon>
        <taxon>Pseudomonadota</taxon>
        <taxon>Gammaproteobacteria</taxon>
        <taxon>Moraxellales</taxon>
        <taxon>Moraxellaceae</taxon>
        <taxon>Fluviicoccus</taxon>
    </lineage>
</organism>
<dbReference type="Pfam" id="PF01584">
    <property type="entry name" value="CheW"/>
    <property type="match status" value="1"/>
</dbReference>
<protein>
    <submittedName>
        <fullName evidence="2">CheW-like protein</fullName>
    </submittedName>
</protein>
<dbReference type="OrthoDB" id="6703403at2"/>
<dbReference type="GO" id="GO:0006935">
    <property type="term" value="P:chemotaxis"/>
    <property type="evidence" value="ECO:0007669"/>
    <property type="project" value="InterPro"/>
</dbReference>
<feature type="domain" description="CheW-like" evidence="1">
    <location>
        <begin position="30"/>
        <end position="153"/>
    </location>
</feature>
<keyword evidence="3" id="KW-1185">Reference proteome</keyword>